<feature type="domain" description="TniQ" evidence="1">
    <location>
        <begin position="2"/>
        <end position="137"/>
    </location>
</feature>
<evidence type="ECO:0000313" key="3">
    <source>
        <dbReference type="Proteomes" id="UP000037600"/>
    </source>
</evidence>
<accession>A0A0J8JPY2</accession>
<evidence type="ECO:0000259" key="1">
    <source>
        <dbReference type="Pfam" id="PF06527"/>
    </source>
</evidence>
<keyword evidence="3" id="KW-1185">Reference proteome</keyword>
<sequence length="376" mass="43221">MRLAQDNGYIKASSFWSAIRRTLDKPELRYLNIPNKLEKINPYLANHSSGLRVKALTYLSKLTNQESLPLISLSIFRSPSHYCGKNTAIIRNGMTLPRMFVKTEPGVCPECLKESNYIRQTWAFWPYNTCHKHKIKLIENCCCGEIISAFSDHKLGVCQCCGHEYKNLEGVKENHNDFELSHWLAGTHKNLPNVKDSHKFGLILWWLKLHQLTLAEFESEVFINFFTEWPSSFQKYLKNQWEHYSEYGLKPISDASFSDVFGKLLSNSAKLPSARLSENIVLTEIYKYFDDNLISENNEFLKLKINSIEAALLLNTSTEQIAALVEQGELSSGIRIKSGGFLNINQPAFELGDLYCLWQAGYQTEYSNFSIITSRW</sequence>
<proteinExistence type="predicted"/>
<dbReference type="STRING" id="1513271.XM47_01095"/>
<reference evidence="2 3" key="1">
    <citation type="submission" date="2015-04" db="EMBL/GenBank/DDBJ databases">
        <title>Draft Genome Sequence of the Novel Agar-Digesting Marine Bacterium Q1.</title>
        <authorList>
            <person name="Li Y."/>
            <person name="Li D."/>
            <person name="Chen G."/>
            <person name="Du Z."/>
        </authorList>
    </citation>
    <scope>NUCLEOTIDE SEQUENCE [LARGE SCALE GENOMIC DNA]</scope>
    <source>
        <strain evidence="2 3">Q1</strain>
    </source>
</reference>
<evidence type="ECO:0000313" key="2">
    <source>
        <dbReference type="EMBL" id="KMT66751.1"/>
    </source>
</evidence>
<dbReference type="AlphaFoldDB" id="A0A0J8JPY2"/>
<gene>
    <name evidence="2" type="ORF">XM47_01095</name>
</gene>
<comment type="caution">
    <text evidence="2">The sequence shown here is derived from an EMBL/GenBank/DDBJ whole genome shotgun (WGS) entry which is preliminary data.</text>
</comment>
<organism evidence="2 3">
    <name type="scientific">Catenovulum maritimum</name>
    <dbReference type="NCBI Taxonomy" id="1513271"/>
    <lineage>
        <taxon>Bacteria</taxon>
        <taxon>Pseudomonadati</taxon>
        <taxon>Pseudomonadota</taxon>
        <taxon>Gammaproteobacteria</taxon>
        <taxon>Alteromonadales</taxon>
        <taxon>Alteromonadaceae</taxon>
        <taxon>Catenovulum</taxon>
    </lineage>
</organism>
<dbReference type="Pfam" id="PF06527">
    <property type="entry name" value="TniQ"/>
    <property type="match status" value="1"/>
</dbReference>
<dbReference type="InterPro" id="IPR009492">
    <property type="entry name" value="TniQ"/>
</dbReference>
<dbReference type="Proteomes" id="UP000037600">
    <property type="component" value="Unassembled WGS sequence"/>
</dbReference>
<protein>
    <recommendedName>
        <fullName evidence="1">TniQ domain-containing protein</fullName>
    </recommendedName>
</protein>
<dbReference type="EMBL" id="LAZL01000002">
    <property type="protein sequence ID" value="KMT66751.1"/>
    <property type="molecule type" value="Genomic_DNA"/>
</dbReference>
<name>A0A0J8JPY2_9ALTE</name>